<feature type="compositionally biased region" description="Basic residues" evidence="1">
    <location>
        <begin position="28"/>
        <end position="38"/>
    </location>
</feature>
<dbReference type="GO" id="GO:0003700">
    <property type="term" value="F:DNA-binding transcription factor activity"/>
    <property type="evidence" value="ECO:0007669"/>
    <property type="project" value="InterPro"/>
</dbReference>
<dbReference type="EMBL" id="KQ947425">
    <property type="protein sequence ID" value="KUJ11864.1"/>
    <property type="molecule type" value="Genomic_DNA"/>
</dbReference>
<feature type="region of interest" description="Disordered" evidence="1">
    <location>
        <begin position="1"/>
        <end position="97"/>
    </location>
</feature>
<dbReference type="OrthoDB" id="2985014at2759"/>
<feature type="compositionally biased region" description="Polar residues" evidence="1">
    <location>
        <begin position="1"/>
        <end position="26"/>
    </location>
</feature>
<evidence type="ECO:0000313" key="2">
    <source>
        <dbReference type="EMBL" id="KUJ11864.1"/>
    </source>
</evidence>
<evidence type="ECO:0000313" key="3">
    <source>
        <dbReference type="Proteomes" id="UP000070700"/>
    </source>
</evidence>
<dbReference type="KEGG" id="psco:LY89DRAFT_214257"/>
<evidence type="ECO:0000256" key="1">
    <source>
        <dbReference type="SAM" id="MobiDB-lite"/>
    </source>
</evidence>
<reference evidence="2 3" key="1">
    <citation type="submission" date="2015-10" db="EMBL/GenBank/DDBJ databases">
        <title>Full genome of DAOMC 229536 Phialocephala scopiformis, a fungal endophyte of spruce producing the potent anti-insectan compound rugulosin.</title>
        <authorList>
            <consortium name="DOE Joint Genome Institute"/>
            <person name="Walker A.K."/>
            <person name="Frasz S.L."/>
            <person name="Seifert K.A."/>
            <person name="Miller J.D."/>
            <person name="Mondo S.J."/>
            <person name="Labutti K."/>
            <person name="Lipzen A."/>
            <person name="Dockter R."/>
            <person name="Kennedy M."/>
            <person name="Grigoriev I.V."/>
            <person name="Spatafora J.W."/>
        </authorList>
    </citation>
    <scope>NUCLEOTIDE SEQUENCE [LARGE SCALE GENOMIC DNA]</scope>
    <source>
        <strain evidence="2 3">CBS 120377</strain>
    </source>
</reference>
<dbReference type="Gene3D" id="1.20.5.170">
    <property type="match status" value="1"/>
</dbReference>
<dbReference type="Proteomes" id="UP000070700">
    <property type="component" value="Unassembled WGS sequence"/>
</dbReference>
<evidence type="ECO:0008006" key="4">
    <source>
        <dbReference type="Google" id="ProtNLM"/>
    </source>
</evidence>
<gene>
    <name evidence="2" type="ORF">LY89DRAFT_214257</name>
</gene>
<dbReference type="CDD" id="cd14688">
    <property type="entry name" value="bZIP_YAP"/>
    <property type="match status" value="1"/>
</dbReference>
<name>A0A194WW15_MOLSC</name>
<proteinExistence type="predicted"/>
<sequence length="610" mass="67926">MSDENPTFYDNDQSQDPPEHQSSNSKPGAKRRASRARTRSVASLIPEQLARKRANDREAQRSIRQRTKTHIEDLERRIRELSGDDEPQSLEDVRRRNAELEEELRHLREALGRSEGSLTSSPELAPVSTRYGMDMIDSPYSYSPQWLSSSPGQSSLSSSPYSSSSAGEFMSSPAPDYSTLEHGFSDPGSARSDTFSPSLAIGDTARTPPHIAPATNRRCMPFNTRPHFGRSRSYPNGRLGQSWQPVSSNMASMMTSNMSGMPQPTLQSQSMAPTSSPSGLNSNVVGIGPAPTSHPIAPTSNPLGMDANISDMAMPIPRKVQSALINDTIPEIVSPIPRQIQPTLTMNGNMSKMDSLVPRQGQDFGYEVPPSLVDQPSLHTWELPLRFVPPTGPVDSILIGLLQRQRNIALSGTTGTALTGPYHPNLRGLLNLEDSGSSHPVASVLANLIRRTELKGLAEKVAAMHVIYRLMQWQVSPSAEAYNNLPTWYIPRAPQLTTAHPMWSTLIVWGKLRDIVINEQETYATEEFQRIYTISLNINWPYGDENILVFEGDEIKMTEVFKRHVNNQASWSLDEPFQRRYPELRHACRFSEIAGPDHSPQPMQNVYHRQ</sequence>
<organism evidence="2 3">
    <name type="scientific">Mollisia scopiformis</name>
    <name type="common">Conifer needle endophyte fungus</name>
    <name type="synonym">Phialocephala scopiformis</name>
    <dbReference type="NCBI Taxonomy" id="149040"/>
    <lineage>
        <taxon>Eukaryota</taxon>
        <taxon>Fungi</taxon>
        <taxon>Dikarya</taxon>
        <taxon>Ascomycota</taxon>
        <taxon>Pezizomycotina</taxon>
        <taxon>Leotiomycetes</taxon>
        <taxon>Helotiales</taxon>
        <taxon>Mollisiaceae</taxon>
        <taxon>Mollisia</taxon>
    </lineage>
</organism>
<feature type="compositionally biased region" description="Basic and acidic residues" evidence="1">
    <location>
        <begin position="69"/>
        <end position="82"/>
    </location>
</feature>
<dbReference type="SUPFAM" id="SSF57959">
    <property type="entry name" value="Leucine zipper domain"/>
    <property type="match status" value="1"/>
</dbReference>
<protein>
    <recommendedName>
        <fullName evidence="4">BZIP transcription factor</fullName>
    </recommendedName>
</protein>
<dbReference type="PANTHER" id="PTHR37012:SF2">
    <property type="entry name" value="BZIP DOMAIN-CONTAINING PROTEIN-RELATED"/>
    <property type="match status" value="1"/>
</dbReference>
<dbReference type="GeneID" id="28815617"/>
<keyword evidence="3" id="KW-1185">Reference proteome</keyword>
<dbReference type="InParanoid" id="A0A194WW15"/>
<dbReference type="InterPro" id="IPR046347">
    <property type="entry name" value="bZIP_sf"/>
</dbReference>
<dbReference type="PANTHER" id="PTHR37012">
    <property type="entry name" value="B-ZIP TRANSCRIPTION FACTOR (EUROFUNG)-RELATED"/>
    <property type="match status" value="1"/>
</dbReference>
<feature type="compositionally biased region" description="Basic and acidic residues" evidence="1">
    <location>
        <begin position="49"/>
        <end position="61"/>
    </location>
</feature>
<feature type="compositionally biased region" description="Low complexity" evidence="1">
    <location>
        <begin position="144"/>
        <end position="165"/>
    </location>
</feature>
<feature type="region of interest" description="Disordered" evidence="1">
    <location>
        <begin position="144"/>
        <end position="223"/>
    </location>
</feature>
<accession>A0A194WW15</accession>
<dbReference type="RefSeq" id="XP_018066219.1">
    <property type="nucleotide sequence ID" value="XM_018205891.1"/>
</dbReference>
<dbReference type="Pfam" id="PF11905">
    <property type="entry name" value="DUF3425"/>
    <property type="match status" value="1"/>
</dbReference>
<feature type="region of interest" description="Disordered" evidence="1">
    <location>
        <begin position="259"/>
        <end position="279"/>
    </location>
</feature>
<dbReference type="AlphaFoldDB" id="A0A194WW15"/>
<dbReference type="InterPro" id="IPR021833">
    <property type="entry name" value="DUF3425"/>
</dbReference>
<feature type="compositionally biased region" description="Polar residues" evidence="1">
    <location>
        <begin position="262"/>
        <end position="279"/>
    </location>
</feature>